<name>A0A3N6MMT2_NATCH</name>
<dbReference type="Gene3D" id="3.10.180.10">
    <property type="entry name" value="2,3-Dihydroxybiphenyl 1,2-Dioxygenase, domain 1"/>
    <property type="match status" value="2"/>
</dbReference>
<dbReference type="SUPFAM" id="SSF54593">
    <property type="entry name" value="Glyoxalase/Bleomycin resistance protein/Dihydroxybiphenyl dioxygenase"/>
    <property type="match status" value="2"/>
</dbReference>
<dbReference type="InterPro" id="IPR004360">
    <property type="entry name" value="Glyas_Fos-R_dOase_dom"/>
</dbReference>
<feature type="domain" description="VOC" evidence="2">
    <location>
        <begin position="169"/>
        <end position="281"/>
    </location>
</feature>
<dbReference type="InterPro" id="IPR029068">
    <property type="entry name" value="Glyas_Bleomycin-R_OHBP_Dase"/>
</dbReference>
<evidence type="ECO:0000313" key="3">
    <source>
        <dbReference type="EMBL" id="RQG97411.1"/>
    </source>
</evidence>
<comment type="caution">
    <text evidence="3">The sequence shown here is derived from an EMBL/GenBank/DDBJ whole genome shotgun (WGS) entry which is preliminary data.</text>
</comment>
<keyword evidence="4" id="KW-1185">Reference proteome</keyword>
<reference evidence="3 4" key="1">
    <citation type="submission" date="2018-10" db="EMBL/GenBank/DDBJ databases">
        <title>Natrarchaeobius chitinivorans gen. nov., sp. nov., and Natrarchaeobius haloalkaliphilus sp. nov., alkaliphilic, chitin-utilizing haloarchaea from hypersaline alkaline lakes.</title>
        <authorList>
            <person name="Sorokin D.Y."/>
            <person name="Elcheninov A.G."/>
            <person name="Kostrikina N.A."/>
            <person name="Bale N.J."/>
            <person name="Sinninghe Damste J.S."/>
            <person name="Khijniak T.V."/>
            <person name="Kublanov I.V."/>
            <person name="Toshchakov S.V."/>
        </authorList>
    </citation>
    <scope>NUCLEOTIDE SEQUENCE [LARGE SCALE GENOMIC DNA]</scope>
    <source>
        <strain evidence="3 4">AArcht7</strain>
    </source>
</reference>
<accession>A0A3N6MMT2</accession>
<dbReference type="CDD" id="cd16359">
    <property type="entry name" value="VOC_BsCatE_like_C"/>
    <property type="match status" value="1"/>
</dbReference>
<feature type="domain" description="VOC" evidence="2">
    <location>
        <begin position="13"/>
        <end position="127"/>
    </location>
</feature>
<evidence type="ECO:0000256" key="1">
    <source>
        <dbReference type="ARBA" id="ARBA00022723"/>
    </source>
</evidence>
<dbReference type="GO" id="GO:0004462">
    <property type="term" value="F:lactoylglutathione lyase activity"/>
    <property type="evidence" value="ECO:0007669"/>
    <property type="project" value="InterPro"/>
</dbReference>
<dbReference type="OrthoDB" id="37941at2157"/>
<protein>
    <submittedName>
        <fullName evidence="3">VOC family protein</fullName>
    </submittedName>
</protein>
<dbReference type="InterPro" id="IPR018146">
    <property type="entry name" value="Glyoxalase_1_CS"/>
</dbReference>
<organism evidence="3 4">
    <name type="scientific">Natrarchaeobius chitinivorans</name>
    <dbReference type="NCBI Taxonomy" id="1679083"/>
    <lineage>
        <taxon>Archaea</taxon>
        <taxon>Methanobacteriati</taxon>
        <taxon>Methanobacteriota</taxon>
        <taxon>Stenosarchaea group</taxon>
        <taxon>Halobacteria</taxon>
        <taxon>Halobacteriales</taxon>
        <taxon>Natrialbaceae</taxon>
        <taxon>Natrarchaeobius</taxon>
    </lineage>
</organism>
<dbReference type="PANTHER" id="PTHR43279:SF1">
    <property type="entry name" value="CATECHOL-2,3-DIOXYGENASE"/>
    <property type="match status" value="1"/>
</dbReference>
<proteinExistence type="predicted"/>
<dbReference type="EMBL" id="REFZ01000020">
    <property type="protein sequence ID" value="RQG97411.1"/>
    <property type="molecule type" value="Genomic_DNA"/>
</dbReference>
<dbReference type="AlphaFoldDB" id="A0A3N6MMT2"/>
<evidence type="ECO:0000259" key="2">
    <source>
        <dbReference type="PROSITE" id="PS51819"/>
    </source>
</evidence>
<dbReference type="Proteomes" id="UP000281431">
    <property type="component" value="Unassembled WGS sequence"/>
</dbReference>
<dbReference type="GO" id="GO:0046872">
    <property type="term" value="F:metal ion binding"/>
    <property type="evidence" value="ECO:0007669"/>
    <property type="project" value="UniProtKB-KW"/>
</dbReference>
<evidence type="ECO:0000313" key="4">
    <source>
        <dbReference type="Proteomes" id="UP000281431"/>
    </source>
</evidence>
<dbReference type="InterPro" id="IPR037523">
    <property type="entry name" value="VOC_core"/>
</dbReference>
<dbReference type="PROSITE" id="PS00934">
    <property type="entry name" value="GLYOXALASE_I_1"/>
    <property type="match status" value="1"/>
</dbReference>
<dbReference type="PANTHER" id="PTHR43279">
    <property type="entry name" value="CATECHOL-2,3-DIOXYGENASE"/>
    <property type="match status" value="1"/>
</dbReference>
<sequence length="281" mass="30017">MAPLADSIPDATRLGRVALRTADRSDLVSFYRDVVGLEVLATNGTATLGVDDAPLLEIVADGDARPRDDREAGLFHAAFRVPDRSALGEALVRIRDRWRLDGAADHGFSEALYLSDPDGNGVEIYRDRPRSEWPREDGTLRAPSDPLDLEAIAAAATAGATSTAPPGTDVGHVHLEVSSIDDARAFYVDALGFDETVDVPAMLFVSAGGYHHHVGVNTWNGRSRPAAPEARGLAWFELVVPPAAVERIRDRLAEGNATVTDADDGLDATDPDGVAIRIVPR</sequence>
<dbReference type="Pfam" id="PF00903">
    <property type="entry name" value="Glyoxalase"/>
    <property type="match status" value="2"/>
</dbReference>
<keyword evidence="1" id="KW-0479">Metal-binding</keyword>
<gene>
    <name evidence="3" type="ORF">EA472_19480</name>
</gene>
<dbReference type="PROSITE" id="PS51819">
    <property type="entry name" value="VOC"/>
    <property type="match status" value="2"/>
</dbReference>